<evidence type="ECO:0000259" key="3">
    <source>
        <dbReference type="PROSITE" id="PS50137"/>
    </source>
</evidence>
<feature type="region of interest" description="Disordered" evidence="2">
    <location>
        <begin position="1"/>
        <end position="84"/>
    </location>
</feature>
<feature type="compositionally biased region" description="Basic and acidic residues" evidence="2">
    <location>
        <begin position="606"/>
        <end position="615"/>
    </location>
</feature>
<dbReference type="PANTHER" id="PTHR46528:SF1">
    <property type="entry name" value="PROTEIN SON"/>
    <property type="match status" value="1"/>
</dbReference>
<evidence type="ECO:0000313" key="7">
    <source>
        <dbReference type="RefSeq" id="XP_022292831.1"/>
    </source>
</evidence>
<feature type="compositionally biased region" description="Low complexity" evidence="2">
    <location>
        <begin position="240"/>
        <end position="250"/>
    </location>
</feature>
<sequence length="1097" mass="122385">MSTSSTRDLKIHIDSSDSRTVSRDSERKHHKHKKEKKKDKKKDKKKHKHKHKSKDKDREKPKGNGRQSKTGSPREDSMDSDDLLDVLEKKKVQLLDMKEELKEKTLGSKLIVQKEILENCVQGTSESVRIEGKCENTVSMEVDINDLPVKVEPDISLPESLDEIPIPASPGKAKSNSNGIKRAVTKMKELVEIASGVGGTGGVELEEVPLPPPQPLDSIPIPDQADLTKQKASTEKIKVSKSSPTVKPNPVSVPPSVTPPPEKTTINIPTPTNFQATIRESMLREVGKAETSLPQNIVDDFFKDFLASKMKQIESEYMYKLMTKQLTLEGENKADDGVASSVEEMNKLLDEELCTIATATQKNDKKKSSKWDCKEKPDSGVATEAAEGHKEGETLNKPRVEVQIGTKKGGKLQMEFRITKTSADMISSGEIVKSKELEDGEVSSSSDDESDSEDSADKGDVSETGSLSSSDKDSKSSKKTKKKKKEKKKRKKKHKTKDAEMDSHSKRKHSHKSRSRSPKRRKSSKSRERSRSRSRSREKSSSSKYIYDAYQYRDKGRDRYDRDRERRYRDDRGRDPRRLSTRDSRDDKDHHRRKSRSKSRSRSRSKSKERPFRVSADLRVKIDKAKLREIAIKNALAMAKSGQVPSIDLATIKSGGKSIDELTDFCKRISSKSKSKMESSSSSEEEEEGGTGGKNEEDEFIHHPFKVKDTSSIVLNIRDAKPLPIRTPAEKLQESATLRLQFPVSSGSTHRLKESEWVPVEKTTATATITTAAPATTTVAATTTTAADSVLMPPPPMPSPALLPPVEAPPTPVRPEDRVFPEVPSGSIDIGAIISERLSAFKKLKENPNDIDAVMTLGKVQEKASLWAQSKNLPGKFLGSTGAHIMSHDELIGPDKKRQAWAKRRRKTITRSKLKEFKQKYSTDVVKKIIYRSLNRRYYKPLKDQFVRAAPVQSGIGMALLQKMGWKQGEGLGKNNEGSVEPLALDFKMDRRGLTSSGEQMPKTFKGGVPVVRDLSGKHPVSALVELCNRRKWGAPVFELVHESGPDHKKNFLFKVIVNRTEYQPTIAMNNKKSAKAAAATCCLQELGLVPRDPPKT</sequence>
<dbReference type="GO" id="GO:0003723">
    <property type="term" value="F:RNA binding"/>
    <property type="evidence" value="ECO:0007669"/>
    <property type="project" value="UniProtKB-UniRule"/>
</dbReference>
<dbReference type="Proteomes" id="UP000694844">
    <property type="component" value="Chromosome 7"/>
</dbReference>
<dbReference type="SUPFAM" id="SSF54768">
    <property type="entry name" value="dsRNA-binding domain-like"/>
    <property type="match status" value="1"/>
</dbReference>
<feature type="compositionally biased region" description="Basic residues" evidence="2">
    <location>
        <begin position="477"/>
        <end position="496"/>
    </location>
</feature>
<dbReference type="Pfam" id="PF01585">
    <property type="entry name" value="G-patch"/>
    <property type="match status" value="1"/>
</dbReference>
<feature type="compositionally biased region" description="Pro residues" evidence="2">
    <location>
        <begin position="251"/>
        <end position="262"/>
    </location>
</feature>
<evidence type="ECO:0000259" key="4">
    <source>
        <dbReference type="PROSITE" id="PS50174"/>
    </source>
</evidence>
<dbReference type="Gene3D" id="3.30.160.20">
    <property type="match status" value="1"/>
</dbReference>
<proteinExistence type="predicted"/>
<dbReference type="FunFam" id="3.30.160.20:FF:000053">
    <property type="entry name" value="protein SON isoform X1"/>
    <property type="match status" value="1"/>
</dbReference>
<keyword evidence="5" id="KW-1185">Reference proteome</keyword>
<gene>
    <name evidence="6 7" type="primary">LOC111103692</name>
</gene>
<feature type="region of interest" description="Disordered" evidence="2">
    <location>
        <begin position="365"/>
        <end position="399"/>
    </location>
</feature>
<feature type="region of interest" description="Disordered" evidence="2">
    <location>
        <begin position="420"/>
        <end position="615"/>
    </location>
</feature>
<feature type="compositionally biased region" description="Basic residues" evidence="2">
    <location>
        <begin position="590"/>
        <end position="605"/>
    </location>
</feature>
<reference evidence="6 7" key="1">
    <citation type="submission" date="2025-04" db="UniProtKB">
        <authorList>
            <consortium name="RefSeq"/>
        </authorList>
    </citation>
    <scope>IDENTIFICATION</scope>
    <source>
        <tissue evidence="6 7">Whole sample</tissue>
    </source>
</reference>
<feature type="compositionally biased region" description="Basic and acidic residues" evidence="2">
    <location>
        <begin position="369"/>
        <end position="378"/>
    </location>
</feature>
<dbReference type="PROSITE" id="PS50137">
    <property type="entry name" value="DS_RBD"/>
    <property type="match status" value="1"/>
</dbReference>
<dbReference type="GO" id="GO:0051726">
    <property type="term" value="P:regulation of cell cycle"/>
    <property type="evidence" value="ECO:0007669"/>
    <property type="project" value="InterPro"/>
</dbReference>
<evidence type="ECO:0000256" key="1">
    <source>
        <dbReference type="PROSITE-ProRule" id="PRU00266"/>
    </source>
</evidence>
<dbReference type="SMART" id="SM00443">
    <property type="entry name" value="G_patch"/>
    <property type="match status" value="1"/>
</dbReference>
<dbReference type="Pfam" id="PF14709">
    <property type="entry name" value="DND1_DSRM"/>
    <property type="match status" value="1"/>
</dbReference>
<dbReference type="AlphaFoldDB" id="A0A8B8ANR9"/>
<feature type="compositionally biased region" description="Basic residues" evidence="2">
    <location>
        <begin position="28"/>
        <end position="53"/>
    </location>
</feature>
<organism evidence="5 6">
    <name type="scientific">Crassostrea virginica</name>
    <name type="common">Eastern oyster</name>
    <dbReference type="NCBI Taxonomy" id="6565"/>
    <lineage>
        <taxon>Eukaryota</taxon>
        <taxon>Metazoa</taxon>
        <taxon>Spiralia</taxon>
        <taxon>Lophotrochozoa</taxon>
        <taxon>Mollusca</taxon>
        <taxon>Bivalvia</taxon>
        <taxon>Autobranchia</taxon>
        <taxon>Pteriomorphia</taxon>
        <taxon>Ostreida</taxon>
        <taxon>Ostreoidea</taxon>
        <taxon>Ostreidae</taxon>
        <taxon>Crassostrea</taxon>
    </lineage>
</organism>
<feature type="region of interest" description="Disordered" evidence="2">
    <location>
        <begin position="227"/>
        <end position="268"/>
    </location>
</feature>
<feature type="compositionally biased region" description="Acidic residues" evidence="2">
    <location>
        <begin position="438"/>
        <end position="454"/>
    </location>
</feature>
<feature type="compositionally biased region" description="Basic and acidic residues" evidence="2">
    <location>
        <begin position="386"/>
        <end position="399"/>
    </location>
</feature>
<dbReference type="OrthoDB" id="786951at2759"/>
<feature type="domain" description="G-patch" evidence="4">
    <location>
        <begin position="953"/>
        <end position="999"/>
    </location>
</feature>
<dbReference type="SMART" id="SM00358">
    <property type="entry name" value="DSRM"/>
    <property type="match status" value="1"/>
</dbReference>
<dbReference type="PANTHER" id="PTHR46528">
    <property type="entry name" value="PROTEIN SON"/>
    <property type="match status" value="1"/>
</dbReference>
<name>A0A8B8ANR9_CRAVI</name>
<dbReference type="InterPro" id="IPR032922">
    <property type="entry name" value="SON"/>
</dbReference>
<feature type="compositionally biased region" description="Basic residues" evidence="2">
    <location>
        <begin position="505"/>
        <end position="524"/>
    </location>
</feature>
<keyword evidence="1" id="KW-0694">RNA-binding</keyword>
<dbReference type="RefSeq" id="XP_022292830.1">
    <property type="nucleotide sequence ID" value="XM_022437122.1"/>
</dbReference>
<dbReference type="KEGG" id="cvn:111103692"/>
<dbReference type="GO" id="GO:0048024">
    <property type="term" value="P:regulation of mRNA splicing, via spliceosome"/>
    <property type="evidence" value="ECO:0007669"/>
    <property type="project" value="TreeGrafter"/>
</dbReference>
<evidence type="ECO:0000256" key="2">
    <source>
        <dbReference type="SAM" id="MobiDB-lite"/>
    </source>
</evidence>
<evidence type="ECO:0000313" key="5">
    <source>
        <dbReference type="Proteomes" id="UP000694844"/>
    </source>
</evidence>
<dbReference type="GeneID" id="111103692"/>
<protein>
    <submittedName>
        <fullName evidence="6 7">Protein SON-like isoform X1</fullName>
    </submittedName>
</protein>
<feature type="compositionally biased region" description="Basic and acidic residues" evidence="2">
    <location>
        <begin position="551"/>
        <end position="589"/>
    </location>
</feature>
<accession>A0A8B8ANR9</accession>
<feature type="compositionally biased region" description="Basic and acidic residues" evidence="2">
    <location>
        <begin position="7"/>
        <end position="27"/>
    </location>
</feature>
<dbReference type="RefSeq" id="XP_022292831.1">
    <property type="nucleotide sequence ID" value="XM_022437123.1"/>
</dbReference>
<feature type="compositionally biased region" description="Basic and acidic residues" evidence="2">
    <location>
        <begin position="227"/>
        <end position="238"/>
    </location>
</feature>
<evidence type="ECO:0000313" key="6">
    <source>
        <dbReference type="RefSeq" id="XP_022292830.1"/>
    </source>
</evidence>
<dbReference type="InterPro" id="IPR000467">
    <property type="entry name" value="G_patch_dom"/>
</dbReference>
<feature type="compositionally biased region" description="Basic and acidic residues" evidence="2">
    <location>
        <begin position="525"/>
        <end position="541"/>
    </location>
</feature>
<dbReference type="InterPro" id="IPR014720">
    <property type="entry name" value="dsRBD_dom"/>
</dbReference>
<dbReference type="CDD" id="cd19870">
    <property type="entry name" value="DSRM_SON-like"/>
    <property type="match status" value="1"/>
</dbReference>
<feature type="region of interest" description="Disordered" evidence="2">
    <location>
        <begin position="670"/>
        <end position="699"/>
    </location>
</feature>
<dbReference type="PROSITE" id="PS50174">
    <property type="entry name" value="G_PATCH"/>
    <property type="match status" value="1"/>
</dbReference>
<feature type="domain" description="DRBM" evidence="3">
    <location>
        <begin position="1019"/>
        <end position="1089"/>
    </location>
</feature>